<protein>
    <submittedName>
        <fullName evidence="2">Uncharacterized protein</fullName>
    </submittedName>
</protein>
<dbReference type="AlphaFoldDB" id="A0A8C1T4X1"/>
<sequence length="463" mass="52666">MYEQALAENLSEELSLDVSMLSLDPPSDKKDLSFAPLSSTTSTSTPNTEEEEGSGTYKERKWIVNESNLMQLFTRCPQCGQTVIDTKKFSFGSLLRVSWECINGHEGSWNSCNETRGMADNNLLVAASTLFTGATYVDIADWAACLNVQIQQKTTFYAIQSLYLIPVVDVFYKEPQAKLLEDLRLQNVLQKGANLSEDGRSDSPGFSAKYCTYSMMDDVNKNVVHFELVQVTEATSSVAMEPVAFKRCVDFLLDSGLKIDVITTDRSPSIRKTMRVDYPCIQHEFDIWHGSSKKCCQLRKKKKKKKKEKRENQDLQPWIKSICNHLWYACASCGGNPHVCYLQYFTVNIHLNGNPFSTTFVVYTDGRRKECDHDDLSPDQQRRKRWLKKESPSFRTLSTLVLNPSLLKDLRQMVYHSVLLKYCRKNLHFHYSSMAACTQLAVLDHNGNVNREQATTSSGKYTA</sequence>
<evidence type="ECO:0000313" key="2">
    <source>
        <dbReference type="Ensembl" id="ENSCCRP00015017543.1"/>
    </source>
</evidence>
<dbReference type="Ensembl" id="ENSCCRT00015018169.1">
    <property type="protein sequence ID" value="ENSCCRP00015017543.1"/>
    <property type="gene ID" value="ENSCCRG00015007667.1"/>
</dbReference>
<accession>A0A8C1T4X1</accession>
<feature type="compositionally biased region" description="Low complexity" evidence="1">
    <location>
        <begin position="38"/>
        <end position="47"/>
    </location>
</feature>
<name>A0A8C1T4X1_CYPCA</name>
<feature type="region of interest" description="Disordered" evidence="1">
    <location>
        <begin position="27"/>
        <end position="57"/>
    </location>
</feature>
<evidence type="ECO:0000313" key="3">
    <source>
        <dbReference type="Proteomes" id="UP000694700"/>
    </source>
</evidence>
<dbReference type="Proteomes" id="UP000694700">
    <property type="component" value="Unplaced"/>
</dbReference>
<dbReference type="PANTHER" id="PTHR31751">
    <property type="entry name" value="SI:CH211-108C17.2-RELATED-RELATED"/>
    <property type="match status" value="1"/>
</dbReference>
<organism evidence="2 3">
    <name type="scientific">Cyprinus carpio</name>
    <name type="common">Common carp</name>
    <dbReference type="NCBI Taxonomy" id="7962"/>
    <lineage>
        <taxon>Eukaryota</taxon>
        <taxon>Metazoa</taxon>
        <taxon>Chordata</taxon>
        <taxon>Craniata</taxon>
        <taxon>Vertebrata</taxon>
        <taxon>Euteleostomi</taxon>
        <taxon>Actinopterygii</taxon>
        <taxon>Neopterygii</taxon>
        <taxon>Teleostei</taxon>
        <taxon>Ostariophysi</taxon>
        <taxon>Cypriniformes</taxon>
        <taxon>Cyprinidae</taxon>
        <taxon>Cyprininae</taxon>
        <taxon>Cyprinus</taxon>
    </lineage>
</organism>
<dbReference type="PANTHER" id="PTHR31751:SF42">
    <property type="entry name" value="PROTEIN CBG10204"/>
    <property type="match status" value="1"/>
</dbReference>
<proteinExistence type="predicted"/>
<evidence type="ECO:0000256" key="1">
    <source>
        <dbReference type="SAM" id="MobiDB-lite"/>
    </source>
</evidence>
<reference evidence="2" key="1">
    <citation type="submission" date="2025-08" db="UniProtKB">
        <authorList>
            <consortium name="Ensembl"/>
        </authorList>
    </citation>
    <scope>IDENTIFICATION</scope>
</reference>